<organism evidence="1 2">
    <name type="scientific">Aphanizomenon flos-aquae WA102</name>
    <dbReference type="NCBI Taxonomy" id="1710896"/>
    <lineage>
        <taxon>Bacteria</taxon>
        <taxon>Bacillati</taxon>
        <taxon>Cyanobacteriota</taxon>
        <taxon>Cyanophyceae</taxon>
        <taxon>Nostocales</taxon>
        <taxon>Aphanizomenonaceae</taxon>
        <taxon>Aphanizomenon</taxon>
    </lineage>
</organism>
<accession>A0A1B7WZ38</accession>
<evidence type="ECO:0000313" key="2">
    <source>
        <dbReference type="Proteomes" id="UP000092093"/>
    </source>
</evidence>
<dbReference type="Proteomes" id="UP000092093">
    <property type="component" value="Unassembled WGS sequence"/>
</dbReference>
<sequence length="133" mass="15252">MEHTTLTLSKLETVGFYTKKSKGIYNLVIPKITPDMALQIDKIGGSDDFEIFDSHYKAFTKIINMLIMNKSNAPMHPILEMYTQASEYFESCLVEDSWNHALTSDYIDGMSWFFNECCPEGFSFDGERYAEDG</sequence>
<proteinExistence type="predicted"/>
<name>A0A1B7WZ38_APHFL</name>
<dbReference type="AlphaFoldDB" id="A0A1B7WZ38"/>
<reference evidence="1 2" key="1">
    <citation type="submission" date="2015-09" db="EMBL/GenBank/DDBJ databases">
        <title>Aphanizomenon flos-aquae WA102.</title>
        <authorList>
            <person name="Driscoll C."/>
        </authorList>
    </citation>
    <scope>NUCLEOTIDE SEQUENCE [LARGE SCALE GENOMIC DNA]</scope>
    <source>
        <strain evidence="1">WA102</strain>
    </source>
</reference>
<gene>
    <name evidence="1" type="ORF">AN484_18000</name>
</gene>
<comment type="caution">
    <text evidence="1">The sequence shown here is derived from an EMBL/GenBank/DDBJ whole genome shotgun (WGS) entry which is preliminary data.</text>
</comment>
<dbReference type="EMBL" id="LJOW01000107">
    <property type="protein sequence ID" value="OBQ42386.1"/>
    <property type="molecule type" value="Genomic_DNA"/>
</dbReference>
<evidence type="ECO:0000313" key="1">
    <source>
        <dbReference type="EMBL" id="OBQ42386.1"/>
    </source>
</evidence>
<protein>
    <submittedName>
        <fullName evidence="1">Uncharacterized protein</fullName>
    </submittedName>
</protein>